<evidence type="ECO:0000256" key="3">
    <source>
        <dbReference type="ARBA" id="ARBA00023125"/>
    </source>
</evidence>
<proteinExistence type="predicted"/>
<dbReference type="PANTHER" id="PTHR33164:SF5">
    <property type="entry name" value="ORGANIC HYDROPEROXIDE RESISTANCE TRANSCRIPTIONAL REGULATOR"/>
    <property type="match status" value="1"/>
</dbReference>
<dbReference type="SMART" id="SM00347">
    <property type="entry name" value="HTH_MARR"/>
    <property type="match status" value="1"/>
</dbReference>
<evidence type="ECO:0000313" key="6">
    <source>
        <dbReference type="EMBL" id="SGZ00706.1"/>
    </source>
</evidence>
<dbReference type="InterPro" id="IPR023187">
    <property type="entry name" value="Tscrpt_reg_MarR-type_CS"/>
</dbReference>
<organism evidence="6 7">
    <name type="scientific">Moritella viscosa</name>
    <dbReference type="NCBI Taxonomy" id="80854"/>
    <lineage>
        <taxon>Bacteria</taxon>
        <taxon>Pseudomonadati</taxon>
        <taxon>Pseudomonadota</taxon>
        <taxon>Gammaproteobacteria</taxon>
        <taxon>Alteromonadales</taxon>
        <taxon>Moritellaceae</taxon>
        <taxon>Moritella</taxon>
    </lineage>
</organism>
<reference evidence="6 7" key="1">
    <citation type="submission" date="2016-11" db="EMBL/GenBank/DDBJ databases">
        <authorList>
            <person name="Klemetsen T."/>
        </authorList>
    </citation>
    <scope>NUCLEOTIDE SEQUENCE [LARGE SCALE GENOMIC DNA]</scope>
    <source>
        <strain evidence="6">MT 2528</strain>
    </source>
</reference>
<dbReference type="Proteomes" id="UP000182660">
    <property type="component" value="Unassembled WGS sequence"/>
</dbReference>
<dbReference type="InterPro" id="IPR039422">
    <property type="entry name" value="MarR/SlyA-like"/>
</dbReference>
<dbReference type="RefSeq" id="WP_244534270.1">
    <property type="nucleotide sequence ID" value="NZ_CAWQZC010000009.1"/>
</dbReference>
<keyword evidence="7" id="KW-1185">Reference proteome</keyword>
<sequence>MIQQTLERLSSLLRSEKRNRLLEYGLQPIQFEALHYLSICNRYSDTPMGVTDYLNQTKGSVSQTLKILEKKGLVEKVADSKDKRVAHLKVTESGLALINGLQISPLLQQASEQFSNKKFNTIDTALHDLLFAVQSANQFKSFGQCHTCMHNSKRDDGYFCELTQEPLSINDIALICREHLHK</sequence>
<evidence type="ECO:0000259" key="5">
    <source>
        <dbReference type="PROSITE" id="PS50995"/>
    </source>
</evidence>
<keyword evidence="3" id="KW-0238">DNA-binding</keyword>
<dbReference type="InterPro" id="IPR036390">
    <property type="entry name" value="WH_DNA-bd_sf"/>
</dbReference>
<evidence type="ECO:0000256" key="4">
    <source>
        <dbReference type="ARBA" id="ARBA00023163"/>
    </source>
</evidence>
<evidence type="ECO:0000256" key="1">
    <source>
        <dbReference type="ARBA" id="ARBA00004496"/>
    </source>
</evidence>
<dbReference type="SUPFAM" id="SSF46785">
    <property type="entry name" value="Winged helix' DNA-binding domain"/>
    <property type="match status" value="1"/>
</dbReference>
<dbReference type="PROSITE" id="PS50995">
    <property type="entry name" value="HTH_MARR_2"/>
    <property type="match status" value="1"/>
</dbReference>
<evidence type="ECO:0000256" key="2">
    <source>
        <dbReference type="ARBA" id="ARBA00023015"/>
    </source>
</evidence>
<dbReference type="PROSITE" id="PS01117">
    <property type="entry name" value="HTH_MARR_1"/>
    <property type="match status" value="1"/>
</dbReference>
<comment type="subcellular location">
    <subcellularLocation>
        <location evidence="1">Cytoplasm</location>
    </subcellularLocation>
</comment>
<dbReference type="GeneID" id="61297857"/>
<comment type="caution">
    <text evidence="6">The sequence shown here is derived from an EMBL/GenBank/DDBJ whole genome shotgun (WGS) entry which is preliminary data.</text>
</comment>
<dbReference type="InterPro" id="IPR000835">
    <property type="entry name" value="HTH_MarR-typ"/>
</dbReference>
<gene>
    <name evidence="6" type="ORF">MT2528_4076</name>
</gene>
<keyword evidence="4" id="KW-0804">Transcription</keyword>
<keyword evidence="2" id="KW-0805">Transcription regulation</keyword>
<protein>
    <submittedName>
        <fullName evidence="6">Transcriptional regulator, MarR family</fullName>
    </submittedName>
</protein>
<evidence type="ECO:0000313" key="7">
    <source>
        <dbReference type="Proteomes" id="UP000182660"/>
    </source>
</evidence>
<dbReference type="InterPro" id="IPR036388">
    <property type="entry name" value="WH-like_DNA-bd_sf"/>
</dbReference>
<dbReference type="PANTHER" id="PTHR33164">
    <property type="entry name" value="TRANSCRIPTIONAL REGULATOR, MARR FAMILY"/>
    <property type="match status" value="1"/>
</dbReference>
<dbReference type="PRINTS" id="PR00598">
    <property type="entry name" value="HTHMARR"/>
</dbReference>
<dbReference type="Pfam" id="PF12802">
    <property type="entry name" value="MarR_2"/>
    <property type="match status" value="1"/>
</dbReference>
<dbReference type="EMBL" id="FPLJ01000102">
    <property type="protein sequence ID" value="SGZ00706.1"/>
    <property type="molecule type" value="Genomic_DNA"/>
</dbReference>
<dbReference type="Gene3D" id="1.10.10.10">
    <property type="entry name" value="Winged helix-like DNA-binding domain superfamily/Winged helix DNA-binding domain"/>
    <property type="match status" value="1"/>
</dbReference>
<accession>A0ABY1HJ26</accession>
<name>A0ABY1HJ26_9GAMM</name>
<feature type="domain" description="HTH marR-type" evidence="5">
    <location>
        <begin position="1"/>
        <end position="131"/>
    </location>
</feature>